<feature type="domain" description="HTH tetR-type" evidence="5">
    <location>
        <begin position="26"/>
        <end position="84"/>
    </location>
</feature>
<keyword evidence="3" id="KW-0804">Transcription</keyword>
<dbReference type="Gene3D" id="1.10.357.10">
    <property type="entry name" value="Tetracycline Repressor, domain 2"/>
    <property type="match status" value="1"/>
</dbReference>
<dbReference type="PROSITE" id="PS50977">
    <property type="entry name" value="HTH_TETR_2"/>
    <property type="match status" value="1"/>
</dbReference>
<evidence type="ECO:0000313" key="6">
    <source>
        <dbReference type="EMBL" id="MBO2444350.1"/>
    </source>
</evidence>
<dbReference type="SUPFAM" id="SSF46689">
    <property type="entry name" value="Homeodomain-like"/>
    <property type="match status" value="1"/>
</dbReference>
<evidence type="ECO:0000256" key="3">
    <source>
        <dbReference type="ARBA" id="ARBA00023163"/>
    </source>
</evidence>
<evidence type="ECO:0000256" key="1">
    <source>
        <dbReference type="ARBA" id="ARBA00023015"/>
    </source>
</evidence>
<keyword evidence="7" id="KW-1185">Reference proteome</keyword>
<proteinExistence type="predicted"/>
<protein>
    <submittedName>
        <fullName evidence="6">TetR/AcrR family transcriptional regulator</fullName>
    </submittedName>
</protein>
<dbReference type="InterPro" id="IPR050109">
    <property type="entry name" value="HTH-type_TetR-like_transc_reg"/>
</dbReference>
<dbReference type="InterPro" id="IPR036271">
    <property type="entry name" value="Tet_transcr_reg_TetR-rel_C_sf"/>
</dbReference>
<sequence length="207" mass="22324">MLQVAGKPGRCCTVSRVSRPLRADAERTVRTILEAAERVLSADPAATMEQIAEAAGVARTTVHRRFATRDALIDALTAWAVRRLADAVDAAPGPSTPPLVTLYQVTANILEVKIGWGFAMTRAGRSSDPEVVRVQEEIAAQCDDLFRRAREAGVVRNDVDPLWARRVYYALLYEASTARDTEDLGALATLVVDTLLRGIAAGPGRGV</sequence>
<dbReference type="PANTHER" id="PTHR30055">
    <property type="entry name" value="HTH-TYPE TRANSCRIPTIONAL REGULATOR RUTR"/>
    <property type="match status" value="1"/>
</dbReference>
<evidence type="ECO:0000256" key="2">
    <source>
        <dbReference type="ARBA" id="ARBA00023125"/>
    </source>
</evidence>
<dbReference type="SUPFAM" id="SSF48498">
    <property type="entry name" value="Tetracyclin repressor-like, C-terminal domain"/>
    <property type="match status" value="1"/>
</dbReference>
<name>A0ABS3RE20_9ACTN</name>
<dbReference type="InterPro" id="IPR001647">
    <property type="entry name" value="HTH_TetR"/>
</dbReference>
<dbReference type="EMBL" id="JAGEOK010000045">
    <property type="protein sequence ID" value="MBO2444350.1"/>
    <property type="molecule type" value="Genomic_DNA"/>
</dbReference>
<dbReference type="PANTHER" id="PTHR30055:SF234">
    <property type="entry name" value="HTH-TYPE TRANSCRIPTIONAL REGULATOR BETI"/>
    <property type="match status" value="1"/>
</dbReference>
<evidence type="ECO:0000259" key="5">
    <source>
        <dbReference type="PROSITE" id="PS50977"/>
    </source>
</evidence>
<dbReference type="Pfam" id="PF00440">
    <property type="entry name" value="TetR_N"/>
    <property type="match status" value="1"/>
</dbReference>
<evidence type="ECO:0000313" key="7">
    <source>
        <dbReference type="Proteomes" id="UP000666915"/>
    </source>
</evidence>
<feature type="DNA-binding region" description="H-T-H motif" evidence="4">
    <location>
        <begin position="47"/>
        <end position="66"/>
    </location>
</feature>
<accession>A0ABS3RE20</accession>
<keyword evidence="2 4" id="KW-0238">DNA-binding</keyword>
<gene>
    <name evidence="6" type="ORF">J4557_43215</name>
</gene>
<evidence type="ECO:0000256" key="4">
    <source>
        <dbReference type="PROSITE-ProRule" id="PRU00335"/>
    </source>
</evidence>
<dbReference type="Proteomes" id="UP000666915">
    <property type="component" value="Unassembled WGS sequence"/>
</dbReference>
<comment type="caution">
    <text evidence="6">The sequence shown here is derived from an EMBL/GenBank/DDBJ whole genome shotgun (WGS) entry which is preliminary data.</text>
</comment>
<keyword evidence="1" id="KW-0805">Transcription regulation</keyword>
<organism evidence="6 7">
    <name type="scientific">Actinomadura nitritigenes</name>
    <dbReference type="NCBI Taxonomy" id="134602"/>
    <lineage>
        <taxon>Bacteria</taxon>
        <taxon>Bacillati</taxon>
        <taxon>Actinomycetota</taxon>
        <taxon>Actinomycetes</taxon>
        <taxon>Streptosporangiales</taxon>
        <taxon>Thermomonosporaceae</taxon>
        <taxon>Actinomadura</taxon>
    </lineage>
</organism>
<reference evidence="6 7" key="1">
    <citation type="submission" date="2021-03" db="EMBL/GenBank/DDBJ databases">
        <authorList>
            <person name="Kanchanasin P."/>
            <person name="Saeng-In P."/>
            <person name="Phongsopitanun W."/>
            <person name="Yuki M."/>
            <person name="Kudo T."/>
            <person name="Ohkuma M."/>
            <person name="Tanasupawat S."/>
        </authorList>
    </citation>
    <scope>NUCLEOTIDE SEQUENCE [LARGE SCALE GENOMIC DNA]</scope>
    <source>
        <strain evidence="6 7">L46</strain>
    </source>
</reference>
<dbReference type="InterPro" id="IPR009057">
    <property type="entry name" value="Homeodomain-like_sf"/>
</dbReference>